<dbReference type="NCBIfam" id="NF005559">
    <property type="entry name" value="PRK07231.1"/>
    <property type="match status" value="1"/>
</dbReference>
<dbReference type="FunFam" id="3.40.50.720:FF:000084">
    <property type="entry name" value="Short-chain dehydrogenase reductase"/>
    <property type="match status" value="1"/>
</dbReference>
<dbReference type="Pfam" id="PF13561">
    <property type="entry name" value="adh_short_C2"/>
    <property type="match status" value="1"/>
</dbReference>
<gene>
    <name evidence="4" type="ORF">A3H61_03825</name>
</gene>
<organism evidence="4 5">
    <name type="scientific">Candidatus Jacksonbacteria bacterium RIFCSPLOWO2_02_FULL_44_20</name>
    <dbReference type="NCBI Taxonomy" id="1798460"/>
    <lineage>
        <taxon>Bacteria</taxon>
        <taxon>Candidatus Jacksoniibacteriota</taxon>
    </lineage>
</organism>
<evidence type="ECO:0000313" key="5">
    <source>
        <dbReference type="Proteomes" id="UP000178315"/>
    </source>
</evidence>
<dbReference type="CDD" id="cd05233">
    <property type="entry name" value="SDR_c"/>
    <property type="match status" value="1"/>
</dbReference>
<dbReference type="Gene3D" id="3.40.50.720">
    <property type="entry name" value="NAD(P)-binding Rossmann-like Domain"/>
    <property type="match status" value="1"/>
</dbReference>
<sequence>MFKNKVALITGASRGIGRACALKFGSEGAKVVVNYHDSLTQAQEVVREIEHGGGEAVAVQGDVSKRQDCEQLVEKTVKKFGRIDILVNNAGIHRESPIDMINEEAWDDVMACNVKGIYMLSVLAGNQMKKQGKGVIVNIGSVAGIFPRDVNTAYAVSKGAVWSLTRALAISLAPEIRVNAVAPGVIETDMSPLCDPAKREKVARSNLRRRIGQPEDIARIVAFLASDEADWITGQTVVADGGSSLVV</sequence>
<evidence type="ECO:0000256" key="2">
    <source>
        <dbReference type="ARBA" id="ARBA00023002"/>
    </source>
</evidence>
<dbReference type="PRINTS" id="PR00081">
    <property type="entry name" value="GDHRDH"/>
</dbReference>
<dbReference type="GO" id="GO:0016491">
    <property type="term" value="F:oxidoreductase activity"/>
    <property type="evidence" value="ECO:0007669"/>
    <property type="project" value="UniProtKB-KW"/>
</dbReference>
<name>A0A1G2A7F9_9BACT</name>
<accession>A0A1G2A7F9</accession>
<dbReference type="PANTHER" id="PTHR43639">
    <property type="entry name" value="OXIDOREDUCTASE, SHORT-CHAIN DEHYDROGENASE/REDUCTASE FAMILY (AFU_ORTHOLOGUE AFUA_5G02870)"/>
    <property type="match status" value="1"/>
</dbReference>
<dbReference type="PANTHER" id="PTHR43639:SF1">
    <property type="entry name" value="SHORT-CHAIN DEHYDROGENASE_REDUCTASE FAMILY PROTEIN"/>
    <property type="match status" value="1"/>
</dbReference>
<dbReference type="InterPro" id="IPR057326">
    <property type="entry name" value="KR_dom"/>
</dbReference>
<feature type="domain" description="Ketoreductase" evidence="3">
    <location>
        <begin position="5"/>
        <end position="179"/>
    </location>
</feature>
<dbReference type="PROSITE" id="PS00061">
    <property type="entry name" value="ADH_SHORT"/>
    <property type="match status" value="1"/>
</dbReference>
<dbReference type="SUPFAM" id="SSF51735">
    <property type="entry name" value="NAD(P)-binding Rossmann-fold domains"/>
    <property type="match status" value="1"/>
</dbReference>
<evidence type="ECO:0000259" key="3">
    <source>
        <dbReference type="SMART" id="SM00822"/>
    </source>
</evidence>
<comment type="caution">
    <text evidence="4">The sequence shown here is derived from an EMBL/GenBank/DDBJ whole genome shotgun (WGS) entry which is preliminary data.</text>
</comment>
<proteinExistence type="inferred from homology"/>
<dbReference type="InterPro" id="IPR020904">
    <property type="entry name" value="Sc_DH/Rdtase_CS"/>
</dbReference>
<evidence type="ECO:0000313" key="4">
    <source>
        <dbReference type="EMBL" id="OGY72416.1"/>
    </source>
</evidence>
<dbReference type="AlphaFoldDB" id="A0A1G2A7F9"/>
<evidence type="ECO:0000256" key="1">
    <source>
        <dbReference type="ARBA" id="ARBA00006484"/>
    </source>
</evidence>
<dbReference type="EMBL" id="MHJU01000036">
    <property type="protein sequence ID" value="OGY72416.1"/>
    <property type="molecule type" value="Genomic_DNA"/>
</dbReference>
<reference evidence="4 5" key="1">
    <citation type="journal article" date="2016" name="Nat. Commun.">
        <title>Thousands of microbial genomes shed light on interconnected biogeochemical processes in an aquifer system.</title>
        <authorList>
            <person name="Anantharaman K."/>
            <person name="Brown C.T."/>
            <person name="Hug L.A."/>
            <person name="Sharon I."/>
            <person name="Castelle C.J."/>
            <person name="Probst A.J."/>
            <person name="Thomas B.C."/>
            <person name="Singh A."/>
            <person name="Wilkins M.J."/>
            <person name="Karaoz U."/>
            <person name="Brodie E.L."/>
            <person name="Williams K.H."/>
            <person name="Hubbard S.S."/>
            <person name="Banfield J.F."/>
        </authorList>
    </citation>
    <scope>NUCLEOTIDE SEQUENCE [LARGE SCALE GENOMIC DNA]</scope>
</reference>
<comment type="similarity">
    <text evidence="1">Belongs to the short-chain dehydrogenases/reductases (SDR) family.</text>
</comment>
<dbReference type="PRINTS" id="PR00080">
    <property type="entry name" value="SDRFAMILY"/>
</dbReference>
<dbReference type="SMART" id="SM00822">
    <property type="entry name" value="PKS_KR"/>
    <property type="match status" value="1"/>
</dbReference>
<protein>
    <recommendedName>
        <fullName evidence="3">Ketoreductase domain-containing protein</fullName>
    </recommendedName>
</protein>
<keyword evidence="2" id="KW-0560">Oxidoreductase</keyword>
<dbReference type="InterPro" id="IPR036291">
    <property type="entry name" value="NAD(P)-bd_dom_sf"/>
</dbReference>
<dbReference type="NCBIfam" id="NF009466">
    <property type="entry name" value="PRK12826.1-2"/>
    <property type="match status" value="1"/>
</dbReference>
<dbReference type="InterPro" id="IPR002347">
    <property type="entry name" value="SDR_fam"/>
</dbReference>
<dbReference type="Proteomes" id="UP000178315">
    <property type="component" value="Unassembled WGS sequence"/>
</dbReference>